<feature type="transmembrane region" description="Helical" evidence="1">
    <location>
        <begin position="65"/>
        <end position="84"/>
    </location>
</feature>
<keyword evidence="1" id="KW-0472">Membrane</keyword>
<reference evidence="2" key="1">
    <citation type="submission" date="2020-10" db="EMBL/GenBank/DDBJ databases">
        <authorList>
            <person name="Gilroy R."/>
        </authorList>
    </citation>
    <scope>NUCLEOTIDE SEQUENCE</scope>
    <source>
        <strain evidence="2">ChiHecec2B26-709</strain>
    </source>
</reference>
<proteinExistence type="predicted"/>
<protein>
    <submittedName>
        <fullName evidence="2">Lysine exporter LysO family protein</fullName>
    </submittedName>
</protein>
<feature type="transmembrane region" description="Helical" evidence="1">
    <location>
        <begin position="157"/>
        <end position="176"/>
    </location>
</feature>
<feature type="transmembrane region" description="Helical" evidence="1">
    <location>
        <begin position="183"/>
        <end position="205"/>
    </location>
</feature>
<evidence type="ECO:0000313" key="2">
    <source>
        <dbReference type="EMBL" id="HIT47312.1"/>
    </source>
</evidence>
<dbReference type="AlphaFoldDB" id="A0A9D1GQD1"/>
<dbReference type="PANTHER" id="PTHR35804">
    <property type="entry name" value="LYSINE EXPORTER LYSO"/>
    <property type="match status" value="1"/>
</dbReference>
<reference evidence="2" key="2">
    <citation type="journal article" date="2021" name="PeerJ">
        <title>Extensive microbial diversity within the chicken gut microbiome revealed by metagenomics and culture.</title>
        <authorList>
            <person name="Gilroy R."/>
            <person name="Ravi A."/>
            <person name="Getino M."/>
            <person name="Pursley I."/>
            <person name="Horton D.L."/>
            <person name="Alikhan N.F."/>
            <person name="Baker D."/>
            <person name="Gharbi K."/>
            <person name="Hall N."/>
            <person name="Watson M."/>
            <person name="Adriaenssens E.M."/>
            <person name="Foster-Nyarko E."/>
            <person name="Jarju S."/>
            <person name="Secka A."/>
            <person name="Antonio M."/>
            <person name="Oren A."/>
            <person name="Chaudhuri R.R."/>
            <person name="La Ragione R."/>
            <person name="Hildebrand F."/>
            <person name="Pallen M.J."/>
        </authorList>
    </citation>
    <scope>NUCLEOTIDE SEQUENCE</scope>
    <source>
        <strain evidence="2">ChiHecec2B26-709</strain>
    </source>
</reference>
<dbReference type="InterPro" id="IPR005642">
    <property type="entry name" value="LysO"/>
</dbReference>
<name>A0A9D1GQD1_9BACT</name>
<comment type="caution">
    <text evidence="2">The sequence shown here is derived from an EMBL/GenBank/DDBJ whole genome shotgun (WGS) entry which is preliminary data.</text>
</comment>
<dbReference type="PROSITE" id="PS51257">
    <property type="entry name" value="PROKAR_LIPOPROTEIN"/>
    <property type="match status" value="1"/>
</dbReference>
<keyword evidence="1" id="KW-1133">Transmembrane helix</keyword>
<dbReference type="GO" id="GO:0005886">
    <property type="term" value="C:plasma membrane"/>
    <property type="evidence" value="ECO:0007669"/>
    <property type="project" value="TreeGrafter"/>
</dbReference>
<feature type="transmembrane region" description="Helical" evidence="1">
    <location>
        <begin position="31"/>
        <end position="49"/>
    </location>
</feature>
<dbReference type="EMBL" id="DVLC01000106">
    <property type="protein sequence ID" value="HIT47312.1"/>
    <property type="molecule type" value="Genomic_DNA"/>
</dbReference>
<keyword evidence="1" id="KW-0812">Transmembrane</keyword>
<dbReference type="Proteomes" id="UP000886881">
    <property type="component" value="Unassembled WGS sequence"/>
</dbReference>
<dbReference type="PANTHER" id="PTHR35804:SF1">
    <property type="entry name" value="LYSINE EXPORTER LYSO"/>
    <property type="match status" value="1"/>
</dbReference>
<dbReference type="Pfam" id="PF03956">
    <property type="entry name" value="Lys_export"/>
    <property type="match status" value="1"/>
</dbReference>
<gene>
    <name evidence="2" type="ORF">IAC35_05600</name>
</gene>
<sequence length="209" mass="21679">MKGTLTVLAMFALGCIAGALGILPQSLADGGLAKIVLYLLMFLVGVNIGGNPELKKIFSSVDPKLLLLPLASVFGTLAVTALVSLVLPEWGFADCLAVGSGMGYYSLSSILISEYRQMALGAQLAAELGTIALLSNVFRELFTLVASPFLARKFGPFAPIASAGATAMDVSLPVILRSSGDRFLAAAVISGVICDFSVPLLVSFFCSLP</sequence>
<evidence type="ECO:0000256" key="1">
    <source>
        <dbReference type="SAM" id="Phobius"/>
    </source>
</evidence>
<dbReference type="GO" id="GO:0015661">
    <property type="term" value="F:L-lysine efflux transmembrane transporter activity"/>
    <property type="evidence" value="ECO:0007669"/>
    <property type="project" value="InterPro"/>
</dbReference>
<organism evidence="2 3">
    <name type="scientific">Candidatus Cryptobacteroides merdipullorum</name>
    <dbReference type="NCBI Taxonomy" id="2840771"/>
    <lineage>
        <taxon>Bacteria</taxon>
        <taxon>Pseudomonadati</taxon>
        <taxon>Bacteroidota</taxon>
        <taxon>Bacteroidia</taxon>
        <taxon>Bacteroidales</taxon>
        <taxon>Candidatus Cryptobacteroides</taxon>
    </lineage>
</organism>
<accession>A0A9D1GQD1</accession>
<evidence type="ECO:0000313" key="3">
    <source>
        <dbReference type="Proteomes" id="UP000886881"/>
    </source>
</evidence>